<accession>A0A382B1B1</accession>
<evidence type="ECO:0000313" key="1">
    <source>
        <dbReference type="EMBL" id="SVB07610.1"/>
    </source>
</evidence>
<organism evidence="1">
    <name type="scientific">marine metagenome</name>
    <dbReference type="NCBI Taxonomy" id="408172"/>
    <lineage>
        <taxon>unclassified sequences</taxon>
        <taxon>metagenomes</taxon>
        <taxon>ecological metagenomes</taxon>
    </lineage>
</organism>
<dbReference type="AlphaFoldDB" id="A0A382B1B1"/>
<dbReference type="EMBL" id="UINC01027776">
    <property type="protein sequence ID" value="SVB07610.1"/>
    <property type="molecule type" value="Genomic_DNA"/>
</dbReference>
<dbReference type="Gene3D" id="3.40.50.720">
    <property type="entry name" value="NAD(P)-binding Rossmann-like Domain"/>
    <property type="match status" value="1"/>
</dbReference>
<evidence type="ECO:0008006" key="2">
    <source>
        <dbReference type="Google" id="ProtNLM"/>
    </source>
</evidence>
<sequence>MGKEYAHALEQLGVNDVTIITKSPKQASDFSDKFHYTILDGGFEKQLPTVGKKDLVIIATPTEFLIPATKLAIKTGQTRILLEKPGSLFHQELFSLNEIIDKQKVRIAYNRLLYPNFHKIKQLAKNEGGITSCKFDFTEWIHKIPFGVYQENEYTLWGISNSLHVITMALELIGMPKEITSFQFGKLAWHTSGSIFVGAGTSEENIPFSYHANWESSGRWMVEIMTKENSYRLMPLEKIFVCKKGTVEWKPVDFQVAFQESKFGIAEEVVAMLDDELEEEVGMFTIEKAIEYNKIAEKIFGYDTKSMN</sequence>
<proteinExistence type="predicted"/>
<dbReference type="SUPFAM" id="SSF51735">
    <property type="entry name" value="NAD(P)-binding Rossmann-fold domains"/>
    <property type="match status" value="1"/>
</dbReference>
<name>A0A382B1B1_9ZZZZ</name>
<protein>
    <recommendedName>
        <fullName evidence="2">Gfo/Idh/MocA-like oxidoreductase N-terminal domain-containing protein</fullName>
    </recommendedName>
</protein>
<dbReference type="InterPro" id="IPR036291">
    <property type="entry name" value="NAD(P)-bd_dom_sf"/>
</dbReference>
<reference evidence="1" key="1">
    <citation type="submission" date="2018-05" db="EMBL/GenBank/DDBJ databases">
        <authorList>
            <person name="Lanie J.A."/>
            <person name="Ng W.-L."/>
            <person name="Kazmierczak K.M."/>
            <person name="Andrzejewski T.M."/>
            <person name="Davidsen T.M."/>
            <person name="Wayne K.J."/>
            <person name="Tettelin H."/>
            <person name="Glass J.I."/>
            <person name="Rusch D."/>
            <person name="Podicherti R."/>
            <person name="Tsui H.-C.T."/>
            <person name="Winkler M.E."/>
        </authorList>
    </citation>
    <scope>NUCLEOTIDE SEQUENCE</scope>
</reference>
<gene>
    <name evidence="1" type="ORF">METZ01_LOCUS160464</name>
</gene>